<dbReference type="AlphaFoldDB" id="A0A0E0EV62"/>
<sequence length="76" mass="8026">MKIPPLLLPRPLQPPPPPPPPSDSFPPPLATSNVVAPAASLPLSLQCSLHPLPTILLAPPISHRHPLPLSNRPTPL</sequence>
<reference evidence="2" key="2">
    <citation type="submission" date="2018-05" db="EMBL/GenBank/DDBJ databases">
        <title>OmerRS3 (Oryza meridionalis Reference Sequence Version 3).</title>
        <authorList>
            <person name="Zhang J."/>
            <person name="Kudrna D."/>
            <person name="Lee S."/>
            <person name="Talag J."/>
            <person name="Welchert J."/>
            <person name="Wing R.A."/>
        </authorList>
    </citation>
    <scope>NUCLEOTIDE SEQUENCE [LARGE SCALE GENOMIC DNA]</scope>
    <source>
        <strain evidence="2">cv. OR44</strain>
    </source>
</reference>
<evidence type="ECO:0000256" key="1">
    <source>
        <dbReference type="SAM" id="MobiDB-lite"/>
    </source>
</evidence>
<organism evidence="2">
    <name type="scientific">Oryza meridionalis</name>
    <dbReference type="NCBI Taxonomy" id="40149"/>
    <lineage>
        <taxon>Eukaryota</taxon>
        <taxon>Viridiplantae</taxon>
        <taxon>Streptophyta</taxon>
        <taxon>Embryophyta</taxon>
        <taxon>Tracheophyta</taxon>
        <taxon>Spermatophyta</taxon>
        <taxon>Magnoliopsida</taxon>
        <taxon>Liliopsida</taxon>
        <taxon>Poales</taxon>
        <taxon>Poaceae</taxon>
        <taxon>BOP clade</taxon>
        <taxon>Oryzoideae</taxon>
        <taxon>Oryzeae</taxon>
        <taxon>Oryzinae</taxon>
        <taxon>Oryza</taxon>
    </lineage>
</organism>
<accession>A0A0E0EV62</accession>
<protein>
    <submittedName>
        <fullName evidence="2">Uncharacterized protein</fullName>
    </submittedName>
</protein>
<reference evidence="2" key="1">
    <citation type="submission" date="2015-04" db="UniProtKB">
        <authorList>
            <consortium name="EnsemblPlants"/>
        </authorList>
    </citation>
    <scope>IDENTIFICATION</scope>
</reference>
<name>A0A0E0EV62_9ORYZ</name>
<keyword evidence="3" id="KW-1185">Reference proteome</keyword>
<proteinExistence type="predicted"/>
<evidence type="ECO:0000313" key="3">
    <source>
        <dbReference type="Proteomes" id="UP000008021"/>
    </source>
</evidence>
<dbReference type="HOGENOM" id="CLU_2658651_0_0_1"/>
<dbReference type="EnsemblPlants" id="OMERI10G00160.1">
    <property type="protein sequence ID" value="OMERI10G00160.1"/>
    <property type="gene ID" value="OMERI10G00160"/>
</dbReference>
<feature type="compositionally biased region" description="Pro residues" evidence="1">
    <location>
        <begin position="1"/>
        <end position="29"/>
    </location>
</feature>
<feature type="region of interest" description="Disordered" evidence="1">
    <location>
        <begin position="1"/>
        <end position="30"/>
    </location>
</feature>
<dbReference type="Proteomes" id="UP000008021">
    <property type="component" value="Chromosome 10"/>
</dbReference>
<dbReference type="Gramene" id="OMERI10G00160.1">
    <property type="protein sequence ID" value="OMERI10G00160.1"/>
    <property type="gene ID" value="OMERI10G00160"/>
</dbReference>
<evidence type="ECO:0000313" key="2">
    <source>
        <dbReference type="EnsemblPlants" id="OMERI10G00160.1"/>
    </source>
</evidence>